<protein>
    <submittedName>
        <fullName evidence="1">Uncharacterized protein</fullName>
    </submittedName>
</protein>
<dbReference type="InterPro" id="IPR048683">
    <property type="entry name" value="Sf6_terminase"/>
</dbReference>
<dbReference type="AlphaFoldDB" id="A0A0F9BZ63"/>
<dbReference type="EMBL" id="LAZR01035561">
    <property type="protein sequence ID" value="KKL27179.1"/>
    <property type="molecule type" value="Genomic_DNA"/>
</dbReference>
<comment type="caution">
    <text evidence="1">The sequence shown here is derived from an EMBL/GenBank/DDBJ whole genome shotgun (WGS) entry which is preliminary data.</text>
</comment>
<sequence>LRVDTRKWYLSKVLPKLYGDKTHMEVSAPGGGPVEIAVTRRVVDVSGS</sequence>
<gene>
    <name evidence="1" type="ORF">LCGC14_2387790</name>
</gene>
<proteinExistence type="predicted"/>
<evidence type="ECO:0000313" key="1">
    <source>
        <dbReference type="EMBL" id="KKL27179.1"/>
    </source>
</evidence>
<accession>A0A0F9BZ63</accession>
<feature type="non-terminal residue" evidence="1">
    <location>
        <position position="1"/>
    </location>
</feature>
<dbReference type="Pfam" id="PF20901">
    <property type="entry name" value="Sf6_terminase"/>
    <property type="match status" value="1"/>
</dbReference>
<name>A0A0F9BZ63_9ZZZZ</name>
<reference evidence="1" key="1">
    <citation type="journal article" date="2015" name="Nature">
        <title>Complex archaea that bridge the gap between prokaryotes and eukaryotes.</title>
        <authorList>
            <person name="Spang A."/>
            <person name="Saw J.H."/>
            <person name="Jorgensen S.L."/>
            <person name="Zaremba-Niedzwiedzka K."/>
            <person name="Martijn J."/>
            <person name="Lind A.E."/>
            <person name="van Eijk R."/>
            <person name="Schleper C."/>
            <person name="Guy L."/>
            <person name="Ettema T.J."/>
        </authorList>
    </citation>
    <scope>NUCLEOTIDE SEQUENCE</scope>
</reference>
<organism evidence="1">
    <name type="scientific">marine sediment metagenome</name>
    <dbReference type="NCBI Taxonomy" id="412755"/>
    <lineage>
        <taxon>unclassified sequences</taxon>
        <taxon>metagenomes</taxon>
        <taxon>ecological metagenomes</taxon>
    </lineage>
</organism>